<evidence type="ECO:0000256" key="1">
    <source>
        <dbReference type="ARBA" id="ARBA00004141"/>
    </source>
</evidence>
<dbReference type="Proteomes" id="UP000002281">
    <property type="component" value="Chromosome 15"/>
</dbReference>
<evidence type="ECO:0000256" key="5">
    <source>
        <dbReference type="ARBA" id="ARBA00023288"/>
    </source>
</evidence>
<dbReference type="PROSITE" id="PS51225">
    <property type="entry name" value="MARVEL"/>
    <property type="match status" value="1"/>
</dbReference>
<dbReference type="Ensembl" id="ENSECAT00000092997.1">
    <property type="protein sequence ID" value="ENSECAP00000059158.1"/>
    <property type="gene ID" value="ENSECAG00000056701.1"/>
</dbReference>
<dbReference type="GO" id="GO:0016020">
    <property type="term" value="C:membrane"/>
    <property type="evidence" value="ECO:0000318"/>
    <property type="project" value="GO_Central"/>
</dbReference>
<proteinExistence type="inferred from homology"/>
<evidence type="ECO:0000256" key="3">
    <source>
        <dbReference type="ARBA" id="ARBA00022989"/>
    </source>
</evidence>
<dbReference type="GeneID" id="100629216"/>
<feature type="transmembrane region" description="Helical" evidence="9">
    <location>
        <begin position="80"/>
        <end position="99"/>
    </location>
</feature>
<evidence type="ECO:0000313" key="12">
    <source>
        <dbReference type="Proteomes" id="UP000002281"/>
    </source>
</evidence>
<dbReference type="PANTHER" id="PTHR22776:SF12">
    <property type="entry name" value="MYELIN AND LYMPHOCYTE PROTEIN"/>
    <property type="match status" value="1"/>
</dbReference>
<dbReference type="GO" id="GO:0019911">
    <property type="term" value="F:structural constituent of myelin sheath"/>
    <property type="evidence" value="ECO:0000318"/>
    <property type="project" value="GO_Central"/>
</dbReference>
<dbReference type="PANTHER" id="PTHR22776">
    <property type="entry name" value="MARVEL-CONTAINING POTENTIAL LIPID RAFT-ASSOCIATED PROTEIN"/>
    <property type="match status" value="1"/>
</dbReference>
<dbReference type="InterPro" id="IPR013295">
    <property type="entry name" value="MAL"/>
</dbReference>
<gene>
    <name evidence="11" type="primary">LOC100629216</name>
</gene>
<dbReference type="PRINTS" id="PR01884">
    <property type="entry name" value="MALPROTEIN"/>
</dbReference>
<evidence type="ECO:0000256" key="7">
    <source>
        <dbReference type="ARBA" id="ARBA00039981"/>
    </source>
</evidence>
<evidence type="ECO:0000259" key="10">
    <source>
        <dbReference type="PROSITE" id="PS51225"/>
    </source>
</evidence>
<name>A0A9L0RBK4_HORSE</name>
<dbReference type="RefSeq" id="XP_014586511.2">
    <property type="nucleotide sequence ID" value="XM_014731025.3"/>
</dbReference>
<dbReference type="KEGG" id="ecb:100629216"/>
<accession>A0A9L0RBK4</accession>
<evidence type="ECO:0000256" key="2">
    <source>
        <dbReference type="ARBA" id="ARBA00022692"/>
    </source>
</evidence>
<protein>
    <recommendedName>
        <fullName evidence="7">Myelin and lymphocyte protein</fullName>
    </recommendedName>
</protein>
<feature type="transmembrane region" description="Helical" evidence="9">
    <location>
        <begin position="12"/>
        <end position="35"/>
    </location>
</feature>
<dbReference type="GeneTree" id="ENSGT00940000154987"/>
<evidence type="ECO:0000256" key="9">
    <source>
        <dbReference type="SAM" id="Phobius"/>
    </source>
</evidence>
<reference evidence="11" key="2">
    <citation type="submission" date="2025-08" db="UniProtKB">
        <authorList>
            <consortium name="Ensembl"/>
        </authorList>
    </citation>
    <scope>IDENTIFICATION</scope>
    <source>
        <strain evidence="11">Thoroughbred</strain>
    </source>
</reference>
<dbReference type="AlphaFoldDB" id="A0A9L0RBK4"/>
<dbReference type="Pfam" id="PF01284">
    <property type="entry name" value="MARVEL"/>
    <property type="match status" value="1"/>
</dbReference>
<dbReference type="OrthoDB" id="9940869at2759"/>
<feature type="transmembrane region" description="Helical" evidence="9">
    <location>
        <begin position="47"/>
        <end position="68"/>
    </location>
</feature>
<keyword evidence="4 8" id="KW-0472">Membrane</keyword>
<evidence type="ECO:0000256" key="4">
    <source>
        <dbReference type="ARBA" id="ARBA00023136"/>
    </source>
</evidence>
<comment type="subcellular location">
    <subcellularLocation>
        <location evidence="1">Membrane</location>
        <topology evidence="1">Multi-pass membrane protein</topology>
    </subcellularLocation>
</comment>
<keyword evidence="12" id="KW-1185">Reference proteome</keyword>
<evidence type="ECO:0000313" key="11">
    <source>
        <dbReference type="Ensembl" id="ENSECAP00000059158.1"/>
    </source>
</evidence>
<feature type="domain" description="MARVEL" evidence="10">
    <location>
        <begin position="12"/>
        <end position="145"/>
    </location>
</feature>
<organism evidence="11 12">
    <name type="scientific">Equus caballus</name>
    <name type="common">Horse</name>
    <dbReference type="NCBI Taxonomy" id="9796"/>
    <lineage>
        <taxon>Eukaryota</taxon>
        <taxon>Metazoa</taxon>
        <taxon>Chordata</taxon>
        <taxon>Craniata</taxon>
        <taxon>Vertebrata</taxon>
        <taxon>Euteleostomi</taxon>
        <taxon>Mammalia</taxon>
        <taxon>Eutheria</taxon>
        <taxon>Laurasiatheria</taxon>
        <taxon>Perissodactyla</taxon>
        <taxon>Equidae</taxon>
        <taxon>Equus</taxon>
    </lineage>
</organism>
<keyword evidence="3 9" id="KW-1133">Transmembrane helix</keyword>
<dbReference type="InterPro" id="IPR008253">
    <property type="entry name" value="Marvel"/>
</dbReference>
<comment type="similarity">
    <text evidence="6">Belongs to the MAL family.</text>
</comment>
<dbReference type="InterPro" id="IPR050578">
    <property type="entry name" value="MARVEL-CKLF_proteins"/>
</dbReference>
<reference evidence="11" key="3">
    <citation type="submission" date="2025-09" db="UniProtKB">
        <authorList>
            <consortium name="Ensembl"/>
        </authorList>
    </citation>
    <scope>IDENTIFICATION</scope>
    <source>
        <strain evidence="11">Thoroughbred</strain>
    </source>
</reference>
<evidence type="ECO:0000256" key="8">
    <source>
        <dbReference type="PROSITE-ProRule" id="PRU00581"/>
    </source>
</evidence>
<feature type="transmembrane region" description="Helical" evidence="9">
    <location>
        <begin position="119"/>
        <end position="142"/>
    </location>
</feature>
<sequence>MWRQRLPSGREVFTTFPDVLFIFELVFGGLVWILIASSLVPLPLLQGWVMFASVFCFVGTTALFFWYIIGVRDSKTSWKLLDIFYHFIAALFYLSASLLEGSVASTMEYDLLYEHYLENVFAAVFSLLATLLYMIHACASCCRQFDWLESQRLLPDWPSYGV</sequence>
<dbReference type="GO" id="GO:0042552">
    <property type="term" value="P:myelination"/>
    <property type="evidence" value="ECO:0000318"/>
    <property type="project" value="GO_Central"/>
</dbReference>
<evidence type="ECO:0000256" key="6">
    <source>
        <dbReference type="ARBA" id="ARBA00034721"/>
    </source>
</evidence>
<reference evidence="11 12" key="1">
    <citation type="journal article" date="2009" name="Science">
        <title>Genome sequence, comparative analysis, and population genetics of the domestic horse.</title>
        <authorList>
            <consortium name="Broad Institute Genome Sequencing Platform"/>
            <consortium name="Broad Institute Whole Genome Assembly Team"/>
            <person name="Wade C.M."/>
            <person name="Giulotto E."/>
            <person name="Sigurdsson S."/>
            <person name="Zoli M."/>
            <person name="Gnerre S."/>
            <person name="Imsland F."/>
            <person name="Lear T.L."/>
            <person name="Adelson D.L."/>
            <person name="Bailey E."/>
            <person name="Bellone R.R."/>
            <person name="Bloecker H."/>
            <person name="Distl O."/>
            <person name="Edgar R.C."/>
            <person name="Garber M."/>
            <person name="Leeb T."/>
            <person name="Mauceli E."/>
            <person name="MacLeod J.N."/>
            <person name="Penedo M.C.T."/>
            <person name="Raison J.M."/>
            <person name="Sharpe T."/>
            <person name="Vogel J."/>
            <person name="Andersson L."/>
            <person name="Antczak D.F."/>
            <person name="Biagi T."/>
            <person name="Binns M.M."/>
            <person name="Chowdhary B.P."/>
            <person name="Coleman S.J."/>
            <person name="Della Valle G."/>
            <person name="Fryc S."/>
            <person name="Guerin G."/>
            <person name="Hasegawa T."/>
            <person name="Hill E.W."/>
            <person name="Jurka J."/>
            <person name="Kiialainen A."/>
            <person name="Lindgren G."/>
            <person name="Liu J."/>
            <person name="Magnani E."/>
            <person name="Mickelson J.R."/>
            <person name="Murray J."/>
            <person name="Nergadze S.G."/>
            <person name="Onofrio R."/>
            <person name="Pedroni S."/>
            <person name="Piras M.F."/>
            <person name="Raudsepp T."/>
            <person name="Rocchi M."/>
            <person name="Roeed K.H."/>
            <person name="Ryder O.A."/>
            <person name="Searle S."/>
            <person name="Skow L."/>
            <person name="Swinburne J.E."/>
            <person name="Syvaenen A.C."/>
            <person name="Tozaki T."/>
            <person name="Valberg S.J."/>
            <person name="Vaudin M."/>
            <person name="White J.R."/>
            <person name="Zody M.C."/>
            <person name="Lander E.S."/>
            <person name="Lindblad-Toh K."/>
        </authorList>
    </citation>
    <scope>NUCLEOTIDE SEQUENCE [LARGE SCALE GENOMIC DNA]</scope>
    <source>
        <strain evidence="11 12">Thoroughbred</strain>
    </source>
</reference>
<keyword evidence="2 8" id="KW-0812">Transmembrane</keyword>
<keyword evidence="5" id="KW-0449">Lipoprotein</keyword>